<dbReference type="Proteomes" id="UP001363622">
    <property type="component" value="Unassembled WGS sequence"/>
</dbReference>
<gene>
    <name evidence="2" type="ORF">IWZ03DRAFT_38116</name>
</gene>
<keyword evidence="3" id="KW-1185">Reference proteome</keyword>
<evidence type="ECO:0000313" key="2">
    <source>
        <dbReference type="EMBL" id="KAK7512737.1"/>
    </source>
</evidence>
<evidence type="ECO:0000313" key="3">
    <source>
        <dbReference type="Proteomes" id="UP001363622"/>
    </source>
</evidence>
<evidence type="ECO:0000256" key="1">
    <source>
        <dbReference type="SAM" id="MobiDB-lite"/>
    </source>
</evidence>
<comment type="caution">
    <text evidence="2">The sequence shown here is derived from an EMBL/GenBank/DDBJ whole genome shotgun (WGS) entry which is preliminary data.</text>
</comment>
<feature type="region of interest" description="Disordered" evidence="1">
    <location>
        <begin position="140"/>
        <end position="168"/>
    </location>
</feature>
<organism evidence="2 3">
    <name type="scientific">Phyllosticta citriasiana</name>
    <dbReference type="NCBI Taxonomy" id="595635"/>
    <lineage>
        <taxon>Eukaryota</taxon>
        <taxon>Fungi</taxon>
        <taxon>Dikarya</taxon>
        <taxon>Ascomycota</taxon>
        <taxon>Pezizomycotina</taxon>
        <taxon>Dothideomycetes</taxon>
        <taxon>Dothideomycetes incertae sedis</taxon>
        <taxon>Botryosphaeriales</taxon>
        <taxon>Phyllostictaceae</taxon>
        <taxon>Phyllosticta</taxon>
    </lineage>
</organism>
<feature type="compositionally biased region" description="Basic residues" evidence="1">
    <location>
        <begin position="148"/>
        <end position="168"/>
    </location>
</feature>
<reference evidence="2 3" key="1">
    <citation type="submission" date="2024-04" db="EMBL/GenBank/DDBJ databases">
        <title>Phyllosticta paracitricarpa is synonymous to the EU quarantine fungus P. citricarpa based on phylogenomic analyses.</title>
        <authorList>
            <consortium name="Lawrence Berkeley National Laboratory"/>
            <person name="Van Ingen-Buijs V.A."/>
            <person name="Van Westerhoven A.C."/>
            <person name="Haridas S."/>
            <person name="Skiadas P."/>
            <person name="Martin F."/>
            <person name="Groenewald J.Z."/>
            <person name="Crous P.W."/>
            <person name="Seidl M.F."/>
        </authorList>
    </citation>
    <scope>NUCLEOTIDE SEQUENCE [LARGE SCALE GENOMIC DNA]</scope>
    <source>
        <strain evidence="2 3">CBS 123371</strain>
    </source>
</reference>
<feature type="non-terminal residue" evidence="2">
    <location>
        <position position="1"/>
    </location>
</feature>
<name>A0ABR1KD84_9PEZI</name>
<accession>A0ABR1KD84</accession>
<protein>
    <submittedName>
        <fullName evidence="2">Uncharacterized protein</fullName>
    </submittedName>
</protein>
<proteinExistence type="predicted"/>
<sequence>RLLLLLLLHPSQPTPPRSNIWTIEHCRWPLVRLVQPSANTNTSSTLVLSRPSAADLLTLQNPSSLRQTTPPTRQNGHSINLSLHSILHLLALIHRNQLATLHAPAAHSPPHALSLLVLVDFPFPPPLLIVAVSALAPQPLHSLDPRPRCRRRPQGQRPRRRCRRQQVH</sequence>
<dbReference type="EMBL" id="JBBPHU010000010">
    <property type="protein sequence ID" value="KAK7512737.1"/>
    <property type="molecule type" value="Genomic_DNA"/>
</dbReference>